<feature type="transmembrane region" description="Helical" evidence="2">
    <location>
        <begin position="7"/>
        <end position="28"/>
    </location>
</feature>
<feature type="transmembrane region" description="Helical" evidence="2">
    <location>
        <begin position="74"/>
        <end position="95"/>
    </location>
</feature>
<protein>
    <submittedName>
        <fullName evidence="4">CAAX amino terminal protease self-immunity family protein</fullName>
    </submittedName>
</protein>
<feature type="transmembrane region" description="Helical" evidence="2">
    <location>
        <begin position="218"/>
        <end position="235"/>
    </location>
</feature>
<keyword evidence="4" id="KW-0645">Protease</keyword>
<dbReference type="GO" id="GO:0006508">
    <property type="term" value="P:proteolysis"/>
    <property type="evidence" value="ECO:0007669"/>
    <property type="project" value="UniProtKB-KW"/>
</dbReference>
<feature type="transmembrane region" description="Helical" evidence="2">
    <location>
        <begin position="188"/>
        <end position="206"/>
    </location>
</feature>
<name>G8PB03_PEDCP</name>
<dbReference type="Proteomes" id="UP000005444">
    <property type="component" value="Chromosome"/>
</dbReference>
<evidence type="ECO:0000256" key="2">
    <source>
        <dbReference type="SAM" id="Phobius"/>
    </source>
</evidence>
<dbReference type="RefSeq" id="WP_014216065.1">
    <property type="nucleotide sequence ID" value="NC_016605.1"/>
</dbReference>
<dbReference type="HOGENOM" id="CLU_094535_0_0_9"/>
<feature type="transmembrane region" description="Helical" evidence="2">
    <location>
        <begin position="164"/>
        <end position="183"/>
    </location>
</feature>
<feature type="transmembrane region" description="Helical" evidence="2">
    <location>
        <begin position="101"/>
        <end position="119"/>
    </location>
</feature>
<keyword evidence="2" id="KW-0472">Membrane</keyword>
<dbReference type="PANTHER" id="PTHR36435:SF1">
    <property type="entry name" value="CAAX AMINO TERMINAL PROTEASE FAMILY PROTEIN"/>
    <property type="match status" value="1"/>
</dbReference>
<dbReference type="Pfam" id="PF02517">
    <property type="entry name" value="Rce1-like"/>
    <property type="match status" value="1"/>
</dbReference>
<dbReference type="GO" id="GO:0004175">
    <property type="term" value="F:endopeptidase activity"/>
    <property type="evidence" value="ECO:0007669"/>
    <property type="project" value="UniProtKB-ARBA"/>
</dbReference>
<dbReference type="EMBL" id="CP003137">
    <property type="protein sequence ID" value="AEV95871.1"/>
    <property type="molecule type" value="Genomic_DNA"/>
</dbReference>
<dbReference type="eggNOG" id="COG1266">
    <property type="taxonomic scope" value="Bacteria"/>
</dbReference>
<evidence type="ECO:0000256" key="1">
    <source>
        <dbReference type="ARBA" id="ARBA00009067"/>
    </source>
</evidence>
<sequence length="250" mass="27348">MKKGAWGSIFVTWIVALIAVILLSLVGGSSIRPTSWMVILIRELILIAIAYWLNKNWVGEKVLFDSTVSIKTVFVLNIPTWFLLISAISNVVAGSGHIDRIPLALAVGIGAGVFEEYLFRGVILRGILKLSSGPHQVWNAVLISSFMFGVSHMVNIGHQALEPTVVQGASAMILGLFLAALYLRTKNIIWPMLFHGLNDFGAVYVIGSASCTSNLDPTRLIGEFIVLGGLAIIFLRKSQRSKILDPDYFH</sequence>
<feature type="domain" description="CAAX prenyl protease 2/Lysostaphin resistance protein A-like" evidence="3">
    <location>
        <begin position="101"/>
        <end position="200"/>
    </location>
</feature>
<keyword evidence="2" id="KW-0812">Transmembrane</keyword>
<dbReference type="InterPro" id="IPR003675">
    <property type="entry name" value="Rce1/LyrA-like_dom"/>
</dbReference>
<feature type="transmembrane region" description="Helical" evidence="2">
    <location>
        <begin position="140"/>
        <end position="158"/>
    </location>
</feature>
<dbReference type="AlphaFoldDB" id="G8PB03"/>
<dbReference type="STRING" id="701521.PECL_1654"/>
<evidence type="ECO:0000313" key="4">
    <source>
        <dbReference type="EMBL" id="AEV95871.1"/>
    </source>
</evidence>
<reference evidence="4 5" key="1">
    <citation type="journal article" date="2012" name="J. Bacteriol.">
        <title>Complete Genome Sequence of the Beer Spoilage Organism Pediococcus claussenii ATCC BAA-344T.</title>
        <authorList>
            <person name="Pittet V."/>
            <person name="Abegunde T."/>
            <person name="Marfleet T."/>
            <person name="Haakensen M."/>
            <person name="Morrow K."/>
            <person name="Jayaprakash T."/>
            <person name="Schroeder K."/>
            <person name="Trost B."/>
            <person name="Byrns S."/>
            <person name="Bergsveinson J."/>
            <person name="Kusalik A."/>
            <person name="Ziola B."/>
        </authorList>
    </citation>
    <scope>NUCLEOTIDE SEQUENCE [LARGE SCALE GENOMIC DNA]</scope>
    <source>
        <strain evidence="4 5">ATCC BAA-344</strain>
    </source>
</reference>
<accession>G8PB03</accession>
<evidence type="ECO:0000259" key="3">
    <source>
        <dbReference type="Pfam" id="PF02517"/>
    </source>
</evidence>
<dbReference type="InterPro" id="IPR052710">
    <property type="entry name" value="CAAX_protease"/>
</dbReference>
<keyword evidence="5" id="KW-1185">Reference proteome</keyword>
<gene>
    <name evidence="4" type="ordered locus">PECL_1654</name>
</gene>
<organism evidence="4 5">
    <name type="scientific">Pediococcus claussenii (strain ATCC BAA-344 / DSM 14800 / JCM 18046 / KCTC 3811 / LMG 21948 / P06)</name>
    <dbReference type="NCBI Taxonomy" id="701521"/>
    <lineage>
        <taxon>Bacteria</taxon>
        <taxon>Bacillati</taxon>
        <taxon>Bacillota</taxon>
        <taxon>Bacilli</taxon>
        <taxon>Lactobacillales</taxon>
        <taxon>Lactobacillaceae</taxon>
        <taxon>Pediococcus</taxon>
    </lineage>
</organism>
<dbReference type="PANTHER" id="PTHR36435">
    <property type="entry name" value="SLR1288 PROTEIN"/>
    <property type="match status" value="1"/>
</dbReference>
<comment type="similarity">
    <text evidence="1">Belongs to the UPF0177 family.</text>
</comment>
<dbReference type="GO" id="GO:0080120">
    <property type="term" value="P:CAAX-box protein maturation"/>
    <property type="evidence" value="ECO:0007669"/>
    <property type="project" value="UniProtKB-ARBA"/>
</dbReference>
<dbReference type="PATRIC" id="fig|701521.8.peg.1555"/>
<dbReference type="KEGG" id="pce:PECL_1654"/>
<feature type="transmembrane region" description="Helical" evidence="2">
    <location>
        <begin position="34"/>
        <end position="53"/>
    </location>
</feature>
<keyword evidence="2" id="KW-1133">Transmembrane helix</keyword>
<proteinExistence type="inferred from homology"/>
<evidence type="ECO:0000313" key="5">
    <source>
        <dbReference type="Proteomes" id="UP000005444"/>
    </source>
</evidence>
<keyword evidence="4" id="KW-0378">Hydrolase</keyword>